<dbReference type="InterPro" id="IPR025920">
    <property type="entry name" value="Lipase_bact_N"/>
</dbReference>
<feature type="domain" description="Bacterial virulence factor lipase N-terminal" evidence="1">
    <location>
        <begin position="73"/>
        <end position="185"/>
    </location>
</feature>
<dbReference type="Pfam" id="PF12262">
    <property type="entry name" value="Lipase_bact_N"/>
    <property type="match status" value="1"/>
</dbReference>
<accession>A0A1I5T7U2</accession>
<evidence type="ECO:0000313" key="2">
    <source>
        <dbReference type="EMBL" id="SFP79102.1"/>
    </source>
</evidence>
<evidence type="ECO:0000313" key="3">
    <source>
        <dbReference type="Proteomes" id="UP000199227"/>
    </source>
</evidence>
<dbReference type="SUPFAM" id="SSF53474">
    <property type="entry name" value="alpha/beta-Hydrolases"/>
    <property type="match status" value="1"/>
</dbReference>
<dbReference type="Gene3D" id="3.40.50.1820">
    <property type="entry name" value="alpha/beta hydrolase"/>
    <property type="match status" value="1"/>
</dbReference>
<dbReference type="RefSeq" id="WP_177202042.1">
    <property type="nucleotide sequence ID" value="NZ_FOXB01000041.1"/>
</dbReference>
<dbReference type="AlphaFoldDB" id="A0A1I5T7U2"/>
<keyword evidence="3" id="KW-1185">Reference proteome</keyword>
<dbReference type="Proteomes" id="UP000199227">
    <property type="component" value="Unassembled WGS sequence"/>
</dbReference>
<reference evidence="2 3" key="1">
    <citation type="submission" date="2016-10" db="EMBL/GenBank/DDBJ databases">
        <authorList>
            <person name="de Groot N.N."/>
        </authorList>
    </citation>
    <scope>NUCLEOTIDE SEQUENCE [LARGE SCALE GENOMIC DNA]</scope>
    <source>
        <strain evidence="2 3">EP1-55-1</strain>
    </source>
</reference>
<protein>
    <submittedName>
        <fullName evidence="2">Virulence factor lipase N-terminal</fullName>
    </submittedName>
</protein>
<gene>
    <name evidence="2" type="ORF">SAMN05216234_1415</name>
</gene>
<dbReference type="STRING" id="223786.SAMN05216234_1415"/>
<organism evidence="2 3">
    <name type="scientific">Hydrogenimonas thermophila</name>
    <dbReference type="NCBI Taxonomy" id="223786"/>
    <lineage>
        <taxon>Bacteria</taxon>
        <taxon>Pseudomonadati</taxon>
        <taxon>Campylobacterota</taxon>
        <taxon>Epsilonproteobacteria</taxon>
        <taxon>Campylobacterales</taxon>
        <taxon>Hydrogenimonadaceae</taxon>
        <taxon>Hydrogenimonas</taxon>
    </lineage>
</organism>
<dbReference type="EMBL" id="FOXB01000041">
    <property type="protein sequence ID" value="SFP79102.1"/>
    <property type="molecule type" value="Genomic_DNA"/>
</dbReference>
<dbReference type="PROSITE" id="PS51257">
    <property type="entry name" value="PROKAR_LIPOPROTEIN"/>
    <property type="match status" value="1"/>
</dbReference>
<dbReference type="InterPro" id="IPR029058">
    <property type="entry name" value="AB_hydrolase_fold"/>
</dbReference>
<sequence length="686" mass="73176">MKTWHILLSSVTAMLLSGCGGTSDNFTSSQAVGGYIILDTKGGNIPYPNDILFAPTETEPADGTVNIPFDPDSSDAGVKSALNTLDGFSTTAPITVSVSSDINSSTLPGNIHLYKVAATDSNATSPIPMVETITSELQFGQDYVATYSNGKIAILPLKPLESHSHYMVVMTNGIKNNVGESIAPDYTTTLLINNTHLFDNEGNPAIILDSDPETNIATLKILAGLQQLTQQMLAVANKDEGISASDIISIWSFTTQTIGDVAQAFADQNYSQAVLGLQDTNLTSKDILMAAGYDVNESMAGIAKVYAGTLSNLPYYLGIPTETDPTAPLHKSFEFENGNNLPKVEANVTIPVLATVPNSASGCTKPDNGWPVVIFQHGITQNRTNLLPISESFAKICYAAVAIDLPLHGIDDNTSKLYMSNIERTFDVDYVTQDSECNTIAAQPDGKPDCSGTHYINLKSLLTARDNMRQSTSDFIALKNALGTAIGVKFDASQVSFVGHSLGAMAPFGFLTHRKLDTVVLANPGGGIAELLNNSPRFGPVIEAGLAAEGITKGSPEYDSFMLATQTIIDDADPINYAEMTAANQKMLSFEVINDQVIPNSVETAPLSGTEPLLGLMEAKNISDYAIPALVTLETNNTATRFTDGTHSSFLTPDVPSVMTEMQSEMATFILYKGEKVNISDDSIIK</sequence>
<name>A0A1I5T7U2_9BACT</name>
<proteinExistence type="predicted"/>
<evidence type="ECO:0000259" key="1">
    <source>
        <dbReference type="Pfam" id="PF12262"/>
    </source>
</evidence>